<accession>A0ABV9DNK0</accession>
<evidence type="ECO:0000313" key="2">
    <source>
        <dbReference type="EMBL" id="MFC4559761.1"/>
    </source>
</evidence>
<sequence length="76" mass="8230">MYKRAVQWGDIVRKLVYRVSGILIVCMSLLIGAVIIQIANGNNSSLSRIAVSIDMLVCVLGILLLVASSINEPDDN</sequence>
<protein>
    <submittedName>
        <fullName evidence="2">Uncharacterized protein</fullName>
    </submittedName>
</protein>
<dbReference type="Proteomes" id="UP001595989">
    <property type="component" value="Unassembled WGS sequence"/>
</dbReference>
<feature type="transmembrane region" description="Helical" evidence="1">
    <location>
        <begin position="15"/>
        <end position="39"/>
    </location>
</feature>
<organism evidence="2 3">
    <name type="scientific">Virgibacillus kekensis</name>
    <dbReference type="NCBI Taxonomy" id="202261"/>
    <lineage>
        <taxon>Bacteria</taxon>
        <taxon>Bacillati</taxon>
        <taxon>Bacillota</taxon>
        <taxon>Bacilli</taxon>
        <taxon>Bacillales</taxon>
        <taxon>Bacillaceae</taxon>
        <taxon>Virgibacillus</taxon>
    </lineage>
</organism>
<feature type="transmembrane region" description="Helical" evidence="1">
    <location>
        <begin position="51"/>
        <end position="70"/>
    </location>
</feature>
<evidence type="ECO:0000256" key="1">
    <source>
        <dbReference type="SAM" id="Phobius"/>
    </source>
</evidence>
<reference evidence="3" key="1">
    <citation type="journal article" date="2019" name="Int. J. Syst. Evol. Microbiol.">
        <title>The Global Catalogue of Microorganisms (GCM) 10K type strain sequencing project: providing services to taxonomists for standard genome sequencing and annotation.</title>
        <authorList>
            <consortium name="The Broad Institute Genomics Platform"/>
            <consortium name="The Broad Institute Genome Sequencing Center for Infectious Disease"/>
            <person name="Wu L."/>
            <person name="Ma J."/>
        </authorList>
    </citation>
    <scope>NUCLEOTIDE SEQUENCE [LARGE SCALE GENOMIC DNA]</scope>
    <source>
        <strain evidence="3">CGMCC 4.7426</strain>
    </source>
</reference>
<dbReference type="RefSeq" id="WP_390298565.1">
    <property type="nucleotide sequence ID" value="NZ_JBHSFU010000011.1"/>
</dbReference>
<keyword evidence="1" id="KW-0472">Membrane</keyword>
<dbReference type="EMBL" id="JBHSFU010000011">
    <property type="protein sequence ID" value="MFC4559761.1"/>
    <property type="molecule type" value="Genomic_DNA"/>
</dbReference>
<keyword evidence="1" id="KW-1133">Transmembrane helix</keyword>
<proteinExistence type="predicted"/>
<keyword evidence="1" id="KW-0812">Transmembrane</keyword>
<evidence type="ECO:0000313" key="3">
    <source>
        <dbReference type="Proteomes" id="UP001595989"/>
    </source>
</evidence>
<keyword evidence="3" id="KW-1185">Reference proteome</keyword>
<comment type="caution">
    <text evidence="2">The sequence shown here is derived from an EMBL/GenBank/DDBJ whole genome shotgun (WGS) entry which is preliminary data.</text>
</comment>
<name>A0ABV9DNK0_9BACI</name>
<gene>
    <name evidence="2" type="ORF">ACFO3D_16360</name>
</gene>